<keyword evidence="4" id="KW-1185">Reference proteome</keyword>
<evidence type="ECO:0000313" key="3">
    <source>
        <dbReference type="EMBL" id="CAB3365048.1"/>
    </source>
</evidence>
<proteinExistence type="predicted"/>
<dbReference type="InterPro" id="IPR022049">
    <property type="entry name" value="FAM69_kinase_dom"/>
</dbReference>
<feature type="transmembrane region" description="Helical" evidence="1">
    <location>
        <begin position="21"/>
        <end position="44"/>
    </location>
</feature>
<dbReference type="GO" id="GO:0004715">
    <property type="term" value="F:non-membrane spanning protein tyrosine kinase activity"/>
    <property type="evidence" value="ECO:0007669"/>
    <property type="project" value="InterPro"/>
</dbReference>
<gene>
    <name evidence="3" type="ORF">CLODIP_2_CD06640</name>
</gene>
<keyword evidence="1" id="KW-0812">Transmembrane</keyword>
<dbReference type="OrthoDB" id="4062651at2759"/>
<dbReference type="GO" id="GO:0005576">
    <property type="term" value="C:extracellular region"/>
    <property type="evidence" value="ECO:0007669"/>
    <property type="project" value="TreeGrafter"/>
</dbReference>
<keyword evidence="1" id="KW-0472">Membrane</keyword>
<feature type="domain" description="Protein kinase" evidence="2">
    <location>
        <begin position="78"/>
        <end position="446"/>
    </location>
</feature>
<dbReference type="InterPro" id="IPR000719">
    <property type="entry name" value="Prot_kinase_dom"/>
</dbReference>
<dbReference type="PANTHER" id="PTHR46448">
    <property type="entry name" value="PROTEIN KINASE DOMAIN-CONTAINING PROTEIN"/>
    <property type="match status" value="1"/>
</dbReference>
<dbReference type="SUPFAM" id="SSF56112">
    <property type="entry name" value="Protein kinase-like (PK-like)"/>
    <property type="match status" value="1"/>
</dbReference>
<dbReference type="Proteomes" id="UP000494165">
    <property type="component" value="Unassembled WGS sequence"/>
</dbReference>
<sequence>MPDVHAFAARTGMAKREGGSLSGLYVFVASYVVLFAIAGVLLFGPSIFPRSELLVDGLLGHEALGPDAEMDCNSLHNVTDVKFLASGWTKAVFSGFYFGTPIAIKTVNPKGISLRECLDRGGQDKSVCYQRSAAKIINETLLLRQLVHENIIKVLGSCIMPPQSDANSYVALVTELGEPLDAVRLLQMPWEDRLRLALGMARILHLLAHSPLGSLAMNDFRHQQFVIVNGDLKLSDVDDVGLEEPSCAKNEDCVKMLPLQLRNASWAASAACSPQLRCVGHNERVNVLRAGKHFIHQFLPLGAPAGLRPQILNLLKGYRDASWNSDSILLETEMLVNAFASGKYLESNEVLRADPLPGFVIHDEKDLPGQFDYPCPGSTNSVNCVHAVHSYQQAAKICSADPKCKAFVFGFSKSWPDLTLAVFKSGVGPASTKPGCQLFVRQETLR</sequence>
<name>A0A8S1C2D5_9INSE</name>
<comment type="caution">
    <text evidence="3">The sequence shown here is derived from an EMBL/GenBank/DDBJ whole genome shotgun (WGS) entry which is preliminary data.</text>
</comment>
<dbReference type="GO" id="GO:0001501">
    <property type="term" value="P:skeletal system development"/>
    <property type="evidence" value="ECO:0007669"/>
    <property type="project" value="TreeGrafter"/>
</dbReference>
<evidence type="ECO:0000259" key="2">
    <source>
        <dbReference type="PROSITE" id="PS50011"/>
    </source>
</evidence>
<dbReference type="Pfam" id="PF12260">
    <property type="entry name" value="PIP49_C"/>
    <property type="match status" value="1"/>
</dbReference>
<reference evidence="3 4" key="1">
    <citation type="submission" date="2020-04" db="EMBL/GenBank/DDBJ databases">
        <authorList>
            <person name="Alioto T."/>
            <person name="Alioto T."/>
            <person name="Gomez Garrido J."/>
        </authorList>
    </citation>
    <scope>NUCLEOTIDE SEQUENCE [LARGE SCALE GENOMIC DNA]</scope>
</reference>
<dbReference type="InterPro" id="IPR042983">
    <property type="entry name" value="PKDCC"/>
</dbReference>
<dbReference type="Gene3D" id="1.10.510.10">
    <property type="entry name" value="Transferase(Phosphotransferase) domain 1"/>
    <property type="match status" value="1"/>
</dbReference>
<dbReference type="AlphaFoldDB" id="A0A8S1C2D5"/>
<dbReference type="PROSITE" id="PS50011">
    <property type="entry name" value="PROTEIN_KINASE_DOM"/>
    <property type="match status" value="1"/>
</dbReference>
<accession>A0A8S1C2D5</accession>
<keyword evidence="1" id="KW-1133">Transmembrane helix</keyword>
<dbReference type="EMBL" id="CADEPI010000019">
    <property type="protein sequence ID" value="CAB3365048.1"/>
    <property type="molecule type" value="Genomic_DNA"/>
</dbReference>
<dbReference type="GO" id="GO:0005524">
    <property type="term" value="F:ATP binding"/>
    <property type="evidence" value="ECO:0007669"/>
    <property type="project" value="InterPro"/>
</dbReference>
<evidence type="ECO:0000256" key="1">
    <source>
        <dbReference type="SAM" id="Phobius"/>
    </source>
</evidence>
<protein>
    <recommendedName>
        <fullName evidence="2">Protein kinase domain-containing protein</fullName>
    </recommendedName>
</protein>
<evidence type="ECO:0000313" key="4">
    <source>
        <dbReference type="Proteomes" id="UP000494165"/>
    </source>
</evidence>
<dbReference type="PANTHER" id="PTHR46448:SF1">
    <property type="entry name" value="PROTEIN KINASE DOMAIN-CONTAINING PROTEIN"/>
    <property type="match status" value="1"/>
</dbReference>
<organism evidence="3 4">
    <name type="scientific">Cloeon dipterum</name>
    <dbReference type="NCBI Taxonomy" id="197152"/>
    <lineage>
        <taxon>Eukaryota</taxon>
        <taxon>Metazoa</taxon>
        <taxon>Ecdysozoa</taxon>
        <taxon>Arthropoda</taxon>
        <taxon>Hexapoda</taxon>
        <taxon>Insecta</taxon>
        <taxon>Pterygota</taxon>
        <taxon>Palaeoptera</taxon>
        <taxon>Ephemeroptera</taxon>
        <taxon>Pisciforma</taxon>
        <taxon>Baetidae</taxon>
        <taxon>Cloeon</taxon>
    </lineage>
</organism>
<dbReference type="InterPro" id="IPR011009">
    <property type="entry name" value="Kinase-like_dom_sf"/>
</dbReference>